<keyword evidence="13" id="KW-0594">Phospholipid biosynthesis</keyword>
<accession>A0A8J5QIS5</accession>
<evidence type="ECO:0000256" key="10">
    <source>
        <dbReference type="ARBA" id="ARBA00022550"/>
    </source>
</evidence>
<evidence type="ECO:0000256" key="2">
    <source>
        <dbReference type="ARBA" id="ARBA00001911"/>
    </source>
</evidence>
<keyword evidence="10" id="KW-0398">Inositol biosynthesis</keyword>
<dbReference type="PANTHER" id="PTHR11510">
    <property type="entry name" value="MYO-INOSITOL-1 PHOSPHATE SYNTHASE"/>
    <property type="match status" value="1"/>
</dbReference>
<dbReference type="GO" id="GO:0008654">
    <property type="term" value="P:phospholipid biosynthetic process"/>
    <property type="evidence" value="ECO:0007669"/>
    <property type="project" value="UniProtKB-KW"/>
</dbReference>
<dbReference type="UniPathway" id="UPA00823">
    <property type="reaction ID" value="UER00787"/>
</dbReference>
<evidence type="ECO:0000256" key="3">
    <source>
        <dbReference type="ARBA" id="ARBA00004496"/>
    </source>
</evidence>
<dbReference type="GO" id="GO:0004512">
    <property type="term" value="F:inositol-3-phosphate synthase activity"/>
    <property type="evidence" value="ECO:0007669"/>
    <property type="project" value="UniProtKB-EC"/>
</dbReference>
<dbReference type="InterPro" id="IPR002587">
    <property type="entry name" value="Myo-inos-1-P_Synthase"/>
</dbReference>
<dbReference type="PIRSF" id="PIRSF015578">
    <property type="entry name" value="Myoinos-ppht_syn"/>
    <property type="match status" value="1"/>
</dbReference>
<dbReference type="EC" id="5.5.1.4" evidence="7"/>
<keyword evidence="14" id="KW-0413">Isomerase</keyword>
<keyword evidence="20" id="KW-1185">Reference proteome</keyword>
<evidence type="ECO:0000313" key="20">
    <source>
        <dbReference type="Proteomes" id="UP000694255"/>
    </source>
</evidence>
<evidence type="ECO:0000256" key="5">
    <source>
        <dbReference type="ARBA" id="ARBA00010813"/>
    </source>
</evidence>
<feature type="domain" description="Myo-inositol-1-phosphate synthase GAPDH-like" evidence="18">
    <location>
        <begin position="316"/>
        <end position="431"/>
    </location>
</feature>
<evidence type="ECO:0000256" key="11">
    <source>
        <dbReference type="ARBA" id="ARBA00023027"/>
    </source>
</evidence>
<keyword evidence="15" id="KW-1208">Phospholipid metabolism</keyword>
<evidence type="ECO:0000256" key="14">
    <source>
        <dbReference type="ARBA" id="ARBA00023235"/>
    </source>
</evidence>
<comment type="similarity">
    <text evidence="5">Belongs to the myo-inositol 1-phosphate synthase family.</text>
</comment>
<dbReference type="FunFam" id="3.40.50.720:FF:000069">
    <property type="entry name" value="Inositol-3-phosphate synthase 1"/>
    <property type="match status" value="1"/>
</dbReference>
<evidence type="ECO:0000259" key="18">
    <source>
        <dbReference type="Pfam" id="PF01658"/>
    </source>
</evidence>
<dbReference type="GeneID" id="73469453"/>
<dbReference type="Proteomes" id="UP000694255">
    <property type="component" value="Unassembled WGS sequence"/>
</dbReference>
<evidence type="ECO:0000256" key="8">
    <source>
        <dbReference type="ARBA" id="ARBA00022490"/>
    </source>
</evidence>
<evidence type="ECO:0000256" key="9">
    <source>
        <dbReference type="ARBA" id="ARBA00022516"/>
    </source>
</evidence>
<dbReference type="RefSeq" id="XP_049264024.1">
    <property type="nucleotide sequence ID" value="XM_049406425.1"/>
</dbReference>
<evidence type="ECO:0000256" key="12">
    <source>
        <dbReference type="ARBA" id="ARBA00023098"/>
    </source>
</evidence>
<evidence type="ECO:0000256" key="13">
    <source>
        <dbReference type="ARBA" id="ARBA00023209"/>
    </source>
</evidence>
<dbReference type="InterPro" id="IPR013021">
    <property type="entry name" value="Myo-inos-1-P_Synthase_GAPDH"/>
</dbReference>
<proteinExistence type="inferred from homology"/>
<dbReference type="FunFam" id="3.30.360.10:FF:000055">
    <property type="entry name" value="Putative myo-inositol-1-phosphate synthase"/>
    <property type="match status" value="1"/>
</dbReference>
<comment type="cofactor">
    <cofactor evidence="2">
        <name>NAD(+)</name>
        <dbReference type="ChEBI" id="CHEBI:57540"/>
    </cofactor>
</comment>
<evidence type="ECO:0000256" key="15">
    <source>
        <dbReference type="ARBA" id="ARBA00023264"/>
    </source>
</evidence>
<dbReference type="AlphaFoldDB" id="A0A8J5QIS5"/>
<keyword evidence="8" id="KW-0963">Cytoplasm</keyword>
<evidence type="ECO:0000256" key="16">
    <source>
        <dbReference type="ARBA" id="ARBA00032949"/>
    </source>
</evidence>
<organism evidence="19 20">
    <name type="scientific">[Candida] subhashii</name>
    <dbReference type="NCBI Taxonomy" id="561895"/>
    <lineage>
        <taxon>Eukaryota</taxon>
        <taxon>Fungi</taxon>
        <taxon>Dikarya</taxon>
        <taxon>Ascomycota</taxon>
        <taxon>Saccharomycotina</taxon>
        <taxon>Pichiomycetes</taxon>
        <taxon>Debaryomycetaceae</taxon>
        <taxon>Spathaspora</taxon>
    </lineage>
</organism>
<evidence type="ECO:0000256" key="17">
    <source>
        <dbReference type="ARBA" id="ARBA00070063"/>
    </source>
</evidence>
<evidence type="ECO:0000256" key="6">
    <source>
        <dbReference type="ARBA" id="ARBA00011881"/>
    </source>
</evidence>
<dbReference type="Pfam" id="PF01658">
    <property type="entry name" value="Inos-1-P_synth"/>
    <property type="match status" value="1"/>
</dbReference>
<evidence type="ECO:0000256" key="4">
    <source>
        <dbReference type="ARBA" id="ARBA00005117"/>
    </source>
</evidence>
<dbReference type="GO" id="GO:0006021">
    <property type="term" value="P:inositol biosynthetic process"/>
    <property type="evidence" value="ECO:0007669"/>
    <property type="project" value="UniProtKB-UniPathway"/>
</dbReference>
<keyword evidence="9" id="KW-0444">Lipid biosynthesis</keyword>
<keyword evidence="11" id="KW-0520">NAD</keyword>
<dbReference type="OrthoDB" id="2887at2759"/>
<dbReference type="Pfam" id="PF07994">
    <property type="entry name" value="NAD_binding_5"/>
    <property type="match status" value="1"/>
</dbReference>
<evidence type="ECO:0000256" key="7">
    <source>
        <dbReference type="ARBA" id="ARBA00012125"/>
    </source>
</evidence>
<comment type="pathway">
    <text evidence="4">Polyol metabolism; myo-inositol biosynthesis; myo-inositol from D-glucose 6-phosphate: step 1/2.</text>
</comment>
<sequence length="521" mass="58404">MSSIDFRSNKTVTKDDHLYTKFTYENSVVEKDAEGKLHVTPTAEEYEFKLDLTVPKVGLLLVGIGGNNGTTLCGSILANKHNISFENKEGVVKPNYYGSVTQSSTIKLGIDKETGNDVYAPFNSIVPFVNPNDLIVDGWDISGLTLDQAMKRAQVLDVDLQKQLYPYLQEKKPMESIYYPDFIALNQKERADNVFNKTASGEINTGDKWADVEKVRKDIRDFKEKNQLDKIIILWTANTERYADVLTNVNDTADNLIASIKSSHEEIAPSTIFAVAAILEKIPYINGSPQNTFVPGVIELAEKYGSFIGGDDFKSGQTKLKSVLAQFLVDAGIKPLSIASYNHLGNNDGYNLSAPKQFRSKEISKQSVVDDMIESNEILYNKESGDHVDHCIVIKYLPAVGDSKVAMDEYYSELMLGGHNKISIHNVCEDSLLATPLILDLVIVAEFLERVQYRKVGEEKYHDFYSVLTLLSYWLKAPLSRPGFKPINGLNKQRQALENLLRLLVGLPINNELRFEERLLV</sequence>
<dbReference type="FunFam" id="3.40.50.720:FF:000334">
    <property type="entry name" value="Inositol-3-phosphate synthase"/>
    <property type="match status" value="1"/>
</dbReference>
<gene>
    <name evidence="19" type="ORF">J8A68_002652</name>
</gene>
<protein>
    <recommendedName>
        <fullName evidence="17">Inositol-3-phosphate synthase</fullName>
        <ecNumber evidence="7">5.5.1.4</ecNumber>
    </recommendedName>
    <alternativeName>
        <fullName evidence="16">Myo-inositol 1-phosphate synthase</fullName>
    </alternativeName>
</protein>
<comment type="subcellular location">
    <subcellularLocation>
        <location evidence="3">Cytoplasm</location>
    </subcellularLocation>
</comment>
<evidence type="ECO:0000313" key="19">
    <source>
        <dbReference type="EMBL" id="KAG7663792.1"/>
    </source>
</evidence>
<dbReference type="GO" id="GO:0005737">
    <property type="term" value="C:cytoplasm"/>
    <property type="evidence" value="ECO:0007669"/>
    <property type="project" value="UniProtKB-SubCell"/>
</dbReference>
<reference evidence="19 20" key="1">
    <citation type="journal article" date="2021" name="DNA Res.">
        <title>Genome analysis of Candida subhashii reveals its hybrid nature and dual mitochondrial genome conformations.</title>
        <authorList>
            <person name="Mixao V."/>
            <person name="Hegedusova E."/>
            <person name="Saus E."/>
            <person name="Pryszcz L.P."/>
            <person name="Cillingova A."/>
            <person name="Nosek J."/>
            <person name="Gabaldon T."/>
        </authorList>
    </citation>
    <scope>NUCLEOTIDE SEQUENCE [LARGE SCALE GENOMIC DNA]</scope>
    <source>
        <strain evidence="19 20">CBS 10753</strain>
    </source>
</reference>
<name>A0A8J5QIS5_9ASCO</name>
<comment type="caution">
    <text evidence="19">The sequence shown here is derived from an EMBL/GenBank/DDBJ whole genome shotgun (WGS) entry which is preliminary data.</text>
</comment>
<keyword evidence="12" id="KW-0443">Lipid metabolism</keyword>
<comment type="catalytic activity">
    <reaction evidence="1">
        <text>D-glucose 6-phosphate = 1D-myo-inositol 3-phosphate</text>
        <dbReference type="Rhea" id="RHEA:10716"/>
        <dbReference type="ChEBI" id="CHEBI:58401"/>
        <dbReference type="ChEBI" id="CHEBI:61548"/>
        <dbReference type="EC" id="5.5.1.4"/>
    </reaction>
</comment>
<comment type="subunit">
    <text evidence="6">Homotetramer.</text>
</comment>
<dbReference type="EMBL" id="JAGSYN010000117">
    <property type="protein sequence ID" value="KAG7663792.1"/>
    <property type="molecule type" value="Genomic_DNA"/>
</dbReference>
<evidence type="ECO:0000256" key="1">
    <source>
        <dbReference type="ARBA" id="ARBA00000113"/>
    </source>
</evidence>